<evidence type="ECO:0000259" key="2">
    <source>
        <dbReference type="PROSITE" id="PS50097"/>
    </source>
</evidence>
<accession>A0ABR0TUP4</accession>
<sequence>MSFRESISDRPATIKVGRGPHAGVFCVPKALLCNSSTYFKTALNSAFIEGQTQAINLDDEDPVVFRTYVAWLYQGQLNSQDIERALDDPQNFGQHIAELIVFADKRGITELQNDGISMFLSYIYKNGLATLDAINCIYDMPKSQEMVQLRWLLANEEAWHGRRLERNIDHWHPEYMAQIIKVYKSSLDHARVRMLGNIDAGGAILCNLVHIHQGQGCSSLAKNTYIPAPPPAQEPPKKKQKTSSTTLTVELLDD</sequence>
<dbReference type="PROSITE" id="PS50097">
    <property type="entry name" value="BTB"/>
    <property type="match status" value="1"/>
</dbReference>
<keyword evidence="4" id="KW-1185">Reference proteome</keyword>
<gene>
    <name evidence="3" type="ORF">QM012_004758</name>
</gene>
<feature type="region of interest" description="Disordered" evidence="1">
    <location>
        <begin position="228"/>
        <end position="254"/>
    </location>
</feature>
<dbReference type="Gene3D" id="3.30.710.10">
    <property type="entry name" value="Potassium Channel Kv1.1, Chain A"/>
    <property type="match status" value="1"/>
</dbReference>
<evidence type="ECO:0000313" key="3">
    <source>
        <dbReference type="EMBL" id="KAK6007944.1"/>
    </source>
</evidence>
<comment type="caution">
    <text evidence="3">The sequence shown here is derived from an EMBL/GenBank/DDBJ whole genome shotgun (WGS) entry which is preliminary data.</text>
</comment>
<dbReference type="InterPro" id="IPR011333">
    <property type="entry name" value="SKP1/BTB/POZ_sf"/>
</dbReference>
<proteinExistence type="predicted"/>
<dbReference type="PANTHER" id="PTHR47843:SF2">
    <property type="entry name" value="BTB DOMAIN-CONTAINING PROTEIN"/>
    <property type="match status" value="1"/>
</dbReference>
<dbReference type="SUPFAM" id="SSF54695">
    <property type="entry name" value="POZ domain"/>
    <property type="match status" value="1"/>
</dbReference>
<dbReference type="InterPro" id="IPR000210">
    <property type="entry name" value="BTB/POZ_dom"/>
</dbReference>
<dbReference type="EMBL" id="JASGXD010000002">
    <property type="protein sequence ID" value="KAK6007944.1"/>
    <property type="molecule type" value="Genomic_DNA"/>
</dbReference>
<name>A0ABR0TUP4_AURPU</name>
<reference evidence="3 4" key="1">
    <citation type="submission" date="2023-11" db="EMBL/GenBank/DDBJ databases">
        <title>Draft genome sequence and annotation of the polyextremotolerant black yeast-like fungus Aureobasidium pullulans NRRL 62042.</title>
        <authorList>
            <person name="Dielentheis-Frenken M.R.E."/>
            <person name="Wibberg D."/>
            <person name="Blank L.M."/>
            <person name="Tiso T."/>
        </authorList>
    </citation>
    <scope>NUCLEOTIDE SEQUENCE [LARGE SCALE GENOMIC DNA]</scope>
    <source>
        <strain evidence="3 4">NRRL 62042</strain>
    </source>
</reference>
<evidence type="ECO:0000313" key="4">
    <source>
        <dbReference type="Proteomes" id="UP001341245"/>
    </source>
</evidence>
<feature type="domain" description="BTB" evidence="2">
    <location>
        <begin position="10"/>
        <end position="81"/>
    </location>
</feature>
<dbReference type="Proteomes" id="UP001341245">
    <property type="component" value="Unassembled WGS sequence"/>
</dbReference>
<dbReference type="Pfam" id="PF00651">
    <property type="entry name" value="BTB"/>
    <property type="match status" value="1"/>
</dbReference>
<dbReference type="PANTHER" id="PTHR47843">
    <property type="entry name" value="BTB DOMAIN-CONTAINING PROTEIN-RELATED"/>
    <property type="match status" value="1"/>
</dbReference>
<protein>
    <recommendedName>
        <fullName evidence="2">BTB domain-containing protein</fullName>
    </recommendedName>
</protein>
<organism evidence="3 4">
    <name type="scientific">Aureobasidium pullulans</name>
    <name type="common">Black yeast</name>
    <name type="synonym">Pullularia pullulans</name>
    <dbReference type="NCBI Taxonomy" id="5580"/>
    <lineage>
        <taxon>Eukaryota</taxon>
        <taxon>Fungi</taxon>
        <taxon>Dikarya</taxon>
        <taxon>Ascomycota</taxon>
        <taxon>Pezizomycotina</taxon>
        <taxon>Dothideomycetes</taxon>
        <taxon>Dothideomycetidae</taxon>
        <taxon>Dothideales</taxon>
        <taxon>Saccotheciaceae</taxon>
        <taxon>Aureobasidium</taxon>
    </lineage>
</organism>
<evidence type="ECO:0000256" key="1">
    <source>
        <dbReference type="SAM" id="MobiDB-lite"/>
    </source>
</evidence>